<dbReference type="EMBL" id="MGEF01000038">
    <property type="protein sequence ID" value="OGL78161.1"/>
    <property type="molecule type" value="Genomic_DNA"/>
</dbReference>
<evidence type="ECO:0000256" key="2">
    <source>
        <dbReference type="ARBA" id="ARBA00022448"/>
    </source>
</evidence>
<dbReference type="Pfam" id="PF01891">
    <property type="entry name" value="CbiM"/>
    <property type="match status" value="1"/>
</dbReference>
<evidence type="ECO:0000313" key="8">
    <source>
        <dbReference type="EMBL" id="OGL78161.1"/>
    </source>
</evidence>
<evidence type="ECO:0000256" key="5">
    <source>
        <dbReference type="ARBA" id="ARBA00022989"/>
    </source>
</evidence>
<sequence length="249" mass="25692">MHLPDGFLNHGTASGLAGAAAAAVSFALAKVRAAFLEKVPVLKRRFATFPDMGGGEVSWQSRFSVLGREKMWQMASVGSLIFAAQMVNFPIAGGTSGHVLGGVLAALIVGPFEGLIVIALVLAVQAFAFGDGGVWALGANIINMGLVGTLGGYGLFVLAKKLMKNEKKTFLLCAGCAAWLSVVAAAGAASVELSVSGTAPFASVLSAMMRYHVLIGLGEMVITVGILAALKKKKYPIAALESEKEKVIP</sequence>
<dbReference type="InterPro" id="IPR002751">
    <property type="entry name" value="CbiM/NikMN"/>
</dbReference>
<feature type="transmembrane region" description="Helical" evidence="7">
    <location>
        <begin position="170"/>
        <end position="191"/>
    </location>
</feature>
<evidence type="ECO:0000256" key="7">
    <source>
        <dbReference type="SAM" id="Phobius"/>
    </source>
</evidence>
<keyword evidence="5 7" id="KW-1133">Transmembrane helix</keyword>
<evidence type="ECO:0000256" key="6">
    <source>
        <dbReference type="ARBA" id="ARBA00023136"/>
    </source>
</evidence>
<evidence type="ECO:0000313" key="9">
    <source>
        <dbReference type="Proteomes" id="UP000176604"/>
    </source>
</evidence>
<feature type="transmembrane region" description="Helical" evidence="7">
    <location>
        <begin position="71"/>
        <end position="91"/>
    </location>
</feature>
<feature type="transmembrane region" description="Helical" evidence="7">
    <location>
        <begin position="134"/>
        <end position="158"/>
    </location>
</feature>
<feature type="transmembrane region" description="Helical" evidence="7">
    <location>
        <begin position="211"/>
        <end position="230"/>
    </location>
</feature>
<dbReference type="PANTHER" id="PTHR34229">
    <property type="entry name" value="METAL TRANSPORT PROTEIN HI_1621-RELATED"/>
    <property type="match status" value="1"/>
</dbReference>
<keyword evidence="3" id="KW-1003">Cell membrane</keyword>
<dbReference type="Gene3D" id="1.10.1760.20">
    <property type="match status" value="1"/>
</dbReference>
<dbReference type="Proteomes" id="UP000176604">
    <property type="component" value="Unassembled WGS sequence"/>
</dbReference>
<keyword evidence="6 7" id="KW-0472">Membrane</keyword>
<keyword evidence="4 7" id="KW-0812">Transmembrane</keyword>
<name>A0A1F7UIP9_9BACT</name>
<dbReference type="AlphaFoldDB" id="A0A1F7UIP9"/>
<evidence type="ECO:0000256" key="3">
    <source>
        <dbReference type="ARBA" id="ARBA00022475"/>
    </source>
</evidence>
<dbReference type="GO" id="GO:0000041">
    <property type="term" value="P:transition metal ion transport"/>
    <property type="evidence" value="ECO:0007669"/>
    <property type="project" value="InterPro"/>
</dbReference>
<proteinExistence type="predicted"/>
<keyword evidence="2" id="KW-0813">Transport</keyword>
<dbReference type="STRING" id="1802397.A3J43_01765"/>
<accession>A0A1F7UIP9</accession>
<dbReference type="GO" id="GO:0005886">
    <property type="term" value="C:plasma membrane"/>
    <property type="evidence" value="ECO:0007669"/>
    <property type="project" value="UniProtKB-SubCell"/>
</dbReference>
<comment type="subcellular location">
    <subcellularLocation>
        <location evidence="1">Cell membrane</location>
        <topology evidence="1">Multi-pass membrane protein</topology>
    </subcellularLocation>
</comment>
<comment type="caution">
    <text evidence="8">The sequence shown here is derived from an EMBL/GenBank/DDBJ whole genome shotgun (WGS) entry which is preliminary data.</text>
</comment>
<gene>
    <name evidence="8" type="ORF">A3J43_01765</name>
</gene>
<reference evidence="8 9" key="1">
    <citation type="journal article" date="2016" name="Nat. Commun.">
        <title>Thousands of microbial genomes shed light on interconnected biogeochemical processes in an aquifer system.</title>
        <authorList>
            <person name="Anantharaman K."/>
            <person name="Brown C.T."/>
            <person name="Hug L.A."/>
            <person name="Sharon I."/>
            <person name="Castelle C.J."/>
            <person name="Probst A.J."/>
            <person name="Thomas B.C."/>
            <person name="Singh A."/>
            <person name="Wilkins M.J."/>
            <person name="Karaoz U."/>
            <person name="Brodie E.L."/>
            <person name="Williams K.H."/>
            <person name="Hubbard S.S."/>
            <person name="Banfield J.F."/>
        </authorList>
    </citation>
    <scope>NUCLEOTIDE SEQUENCE [LARGE SCALE GENOMIC DNA]</scope>
</reference>
<organism evidence="8 9">
    <name type="scientific">Candidatus Uhrbacteria bacterium RIFCSPHIGHO2_12_FULL_54_23</name>
    <dbReference type="NCBI Taxonomy" id="1802397"/>
    <lineage>
        <taxon>Bacteria</taxon>
        <taxon>Candidatus Uhriibacteriota</taxon>
    </lineage>
</organism>
<evidence type="ECO:0008006" key="10">
    <source>
        <dbReference type="Google" id="ProtNLM"/>
    </source>
</evidence>
<dbReference type="PANTHER" id="PTHR34229:SF1">
    <property type="entry name" value="METAL TRANSPORT PROTEIN HI_1621-RELATED"/>
    <property type="match status" value="1"/>
</dbReference>
<protein>
    <recommendedName>
        <fullName evidence="10">Cobalamin biosynthesis protein CbiM</fullName>
    </recommendedName>
</protein>
<evidence type="ECO:0000256" key="1">
    <source>
        <dbReference type="ARBA" id="ARBA00004651"/>
    </source>
</evidence>
<evidence type="ECO:0000256" key="4">
    <source>
        <dbReference type="ARBA" id="ARBA00022692"/>
    </source>
</evidence>
<feature type="transmembrane region" description="Helical" evidence="7">
    <location>
        <begin position="103"/>
        <end position="128"/>
    </location>
</feature>